<dbReference type="PANTHER" id="PTHR18964">
    <property type="entry name" value="ROK (REPRESSOR, ORF, KINASE) FAMILY"/>
    <property type="match status" value="1"/>
</dbReference>
<dbReference type="EC" id="2.7.1.2" evidence="2"/>
<name>A0A4U8Q1C1_9FIRM</name>
<reference evidence="2 3" key="1">
    <citation type="journal article" date="2019" name="Anaerobe">
        <title>Detection of Robinsoniella peoriensis in multiple bone samples of a trauma patient.</title>
        <authorList>
            <person name="Schrottner P."/>
            <person name="Hartwich K."/>
            <person name="Bunk B."/>
            <person name="Schober I."/>
            <person name="Helbig S."/>
            <person name="Rudolph W.W."/>
            <person name="Gunzer F."/>
        </authorList>
    </citation>
    <scope>NUCLEOTIDE SEQUENCE [LARGE SCALE GENOMIC DNA]</scope>
    <source>
        <strain evidence="2 3">DSM 106044</strain>
    </source>
</reference>
<dbReference type="Proteomes" id="UP000306509">
    <property type="component" value="Unassembled WGS sequence"/>
</dbReference>
<proteinExistence type="inferred from homology"/>
<dbReference type="STRING" id="180332.GCA_000797495_03458"/>
<keyword evidence="2" id="KW-0418">Kinase</keyword>
<dbReference type="CDD" id="cd23763">
    <property type="entry name" value="ASKHA_ATPase_ROK"/>
    <property type="match status" value="1"/>
</dbReference>
<dbReference type="InterPro" id="IPR043129">
    <property type="entry name" value="ATPase_NBD"/>
</dbReference>
<comment type="similarity">
    <text evidence="1">Belongs to the ROK (NagC/XylR) family.</text>
</comment>
<keyword evidence="2" id="KW-0808">Transferase</keyword>
<dbReference type="RefSeq" id="WP_138003891.1">
    <property type="nucleotide sequence ID" value="NZ_QGQD01000097.1"/>
</dbReference>
<dbReference type="Gene3D" id="3.30.420.40">
    <property type="match status" value="2"/>
</dbReference>
<dbReference type="EMBL" id="QGQD01000097">
    <property type="protein sequence ID" value="TLC98366.1"/>
    <property type="molecule type" value="Genomic_DNA"/>
</dbReference>
<accession>A0A4U8Q1C1</accession>
<keyword evidence="3" id="KW-1185">Reference proteome</keyword>
<comment type="caution">
    <text evidence="2">The sequence shown here is derived from an EMBL/GenBank/DDBJ whole genome shotgun (WGS) entry which is preliminary data.</text>
</comment>
<dbReference type="Pfam" id="PF00480">
    <property type="entry name" value="ROK"/>
    <property type="match status" value="1"/>
</dbReference>
<evidence type="ECO:0000313" key="2">
    <source>
        <dbReference type="EMBL" id="TLC98366.1"/>
    </source>
</evidence>
<dbReference type="GO" id="GO:0004340">
    <property type="term" value="F:glucokinase activity"/>
    <property type="evidence" value="ECO:0007669"/>
    <property type="project" value="UniProtKB-EC"/>
</dbReference>
<dbReference type="InterPro" id="IPR000600">
    <property type="entry name" value="ROK"/>
</dbReference>
<dbReference type="AlphaFoldDB" id="A0A4U8Q1C1"/>
<dbReference type="SUPFAM" id="SSF53067">
    <property type="entry name" value="Actin-like ATPase domain"/>
    <property type="match status" value="1"/>
</dbReference>
<sequence>MSYLAGIDIGGTKCAVSIGKTTEKDGIEICYKEKFPTPDTPEAAVQKMADTLAFMIDAQKEIDLKAIGISCGSPLDSKKGIIMCPPNLPNWDQIDIVTPFAKRFGVPVQVQNDANACGLAEWLWGAGRGTRNMIFLTFGTGLGAGLILDGKLYCGTCDMAGEVGHVRLSEDGPEGYGKKGSFEGFCSGGGIARFAVPYIEEWIRNGRQTQILPPGKIPQEITTADIGTAAGKGDELALDILKKAGENLGKGLSVLIDILNPERIVIGSIYLRQEDILREPMMEVIRRETLLQNRQVCQVVPAGLGEQLGDYAALSVAGNLLRLDNSFI</sequence>
<evidence type="ECO:0000256" key="1">
    <source>
        <dbReference type="ARBA" id="ARBA00006479"/>
    </source>
</evidence>
<gene>
    <name evidence="2" type="primary">glkA</name>
    <name evidence="2" type="ORF">DSM106044_04882</name>
</gene>
<protein>
    <submittedName>
        <fullName evidence="2">Glucokinase</fullName>
        <ecNumber evidence="2">2.7.1.2</ecNumber>
    </submittedName>
</protein>
<dbReference type="PANTHER" id="PTHR18964:SF149">
    <property type="entry name" value="BIFUNCTIONAL UDP-N-ACETYLGLUCOSAMINE 2-EPIMERASE_N-ACETYLMANNOSAMINE KINASE"/>
    <property type="match status" value="1"/>
</dbReference>
<evidence type="ECO:0000313" key="3">
    <source>
        <dbReference type="Proteomes" id="UP000306509"/>
    </source>
</evidence>
<organism evidence="2 3">
    <name type="scientific">Robinsoniella peoriensis</name>
    <dbReference type="NCBI Taxonomy" id="180332"/>
    <lineage>
        <taxon>Bacteria</taxon>
        <taxon>Bacillati</taxon>
        <taxon>Bacillota</taxon>
        <taxon>Clostridia</taxon>
        <taxon>Lachnospirales</taxon>
        <taxon>Lachnospiraceae</taxon>
        <taxon>Robinsoniella</taxon>
    </lineage>
</organism>